<dbReference type="PANTHER" id="PTHR34473:SF2">
    <property type="entry name" value="UPF0699 TRANSMEMBRANE PROTEIN YDBT"/>
    <property type="match status" value="1"/>
</dbReference>
<dbReference type="RefSeq" id="WP_146893991.1">
    <property type="nucleotide sequence ID" value="NZ_VORX01000008.1"/>
</dbReference>
<gene>
    <name evidence="3" type="ORF">ES711_14340</name>
</gene>
<keyword evidence="1" id="KW-0812">Transmembrane</keyword>
<comment type="caution">
    <text evidence="3">The sequence shown here is derived from an EMBL/GenBank/DDBJ whole genome shotgun (WGS) entry which is preliminary data.</text>
</comment>
<accession>A0A5C7ACS3</accession>
<sequence>MFTNQQINLDALPTIDDLNYKPVSKQYLKIIIINRSAIYLIIMAALWIAKLKVMDHTFQNLFWYIFAVVIFIAIVNLMFCIMAFKTRKYAIREQDVIYTKGLLVNSIAAVPISRIQHLEISRTWLARKLNLATLNIFTAGESGIDLSIEGLDHSEAKKINDYLSERVNGTI</sequence>
<dbReference type="Pfam" id="PF03703">
    <property type="entry name" value="bPH_2"/>
    <property type="match status" value="1"/>
</dbReference>
<dbReference type="Proteomes" id="UP000321734">
    <property type="component" value="Unassembled WGS sequence"/>
</dbReference>
<proteinExistence type="predicted"/>
<keyword evidence="4" id="KW-1185">Reference proteome</keyword>
<evidence type="ECO:0000256" key="1">
    <source>
        <dbReference type="SAM" id="Phobius"/>
    </source>
</evidence>
<feature type="transmembrane region" description="Helical" evidence="1">
    <location>
        <begin position="61"/>
        <end position="84"/>
    </location>
</feature>
<organism evidence="3 4">
    <name type="scientific">Gelidibacter salicanalis</name>
    <dbReference type="NCBI Taxonomy" id="291193"/>
    <lineage>
        <taxon>Bacteria</taxon>
        <taxon>Pseudomonadati</taxon>
        <taxon>Bacteroidota</taxon>
        <taxon>Flavobacteriia</taxon>
        <taxon>Flavobacteriales</taxon>
        <taxon>Flavobacteriaceae</taxon>
        <taxon>Gelidibacter</taxon>
    </lineage>
</organism>
<evidence type="ECO:0000313" key="4">
    <source>
        <dbReference type="Proteomes" id="UP000321734"/>
    </source>
</evidence>
<dbReference type="InterPro" id="IPR005182">
    <property type="entry name" value="YdbS-like_PH"/>
</dbReference>
<feature type="domain" description="YdbS-like PH" evidence="2">
    <location>
        <begin position="85"/>
        <end position="163"/>
    </location>
</feature>
<evidence type="ECO:0000313" key="3">
    <source>
        <dbReference type="EMBL" id="TXE06007.1"/>
    </source>
</evidence>
<feature type="transmembrane region" description="Helical" evidence="1">
    <location>
        <begin position="27"/>
        <end position="49"/>
    </location>
</feature>
<reference evidence="3 4" key="1">
    <citation type="submission" date="2019-08" db="EMBL/GenBank/DDBJ databases">
        <title>Genome sequence of Gelidibacter salicanalis IC162T.</title>
        <authorList>
            <person name="Bowman J.P."/>
        </authorList>
    </citation>
    <scope>NUCLEOTIDE SEQUENCE [LARGE SCALE GENOMIC DNA]</scope>
    <source>
        <strain evidence="3 4">IC162</strain>
    </source>
</reference>
<dbReference type="AlphaFoldDB" id="A0A5C7ACS3"/>
<keyword evidence="1" id="KW-0472">Membrane</keyword>
<dbReference type="EMBL" id="VORX01000008">
    <property type="protein sequence ID" value="TXE06007.1"/>
    <property type="molecule type" value="Genomic_DNA"/>
</dbReference>
<dbReference type="OrthoDB" id="1524472at2"/>
<evidence type="ECO:0000259" key="2">
    <source>
        <dbReference type="Pfam" id="PF03703"/>
    </source>
</evidence>
<dbReference type="PANTHER" id="PTHR34473">
    <property type="entry name" value="UPF0699 TRANSMEMBRANE PROTEIN YDBS"/>
    <property type="match status" value="1"/>
</dbReference>
<protein>
    <submittedName>
        <fullName evidence="3">PH domain-containing protein</fullName>
    </submittedName>
</protein>
<keyword evidence="1" id="KW-1133">Transmembrane helix</keyword>
<name>A0A5C7ACS3_9FLAO</name>